<gene>
    <name evidence="2" type="ORF">MKW98_023343</name>
</gene>
<dbReference type="Proteomes" id="UP001202328">
    <property type="component" value="Unassembled WGS sequence"/>
</dbReference>
<evidence type="ECO:0000313" key="2">
    <source>
        <dbReference type="EMBL" id="KAI3927742.1"/>
    </source>
</evidence>
<comment type="caution">
    <text evidence="2">The sequence shown here is derived from an EMBL/GenBank/DDBJ whole genome shotgun (WGS) entry which is preliminary data.</text>
</comment>
<dbReference type="EMBL" id="JAJJMB010007708">
    <property type="protein sequence ID" value="KAI3927742.1"/>
    <property type="molecule type" value="Genomic_DNA"/>
</dbReference>
<proteinExistence type="predicted"/>
<evidence type="ECO:0000256" key="1">
    <source>
        <dbReference type="SAM" id="MobiDB-lite"/>
    </source>
</evidence>
<organism evidence="2 3">
    <name type="scientific">Papaver atlanticum</name>
    <dbReference type="NCBI Taxonomy" id="357466"/>
    <lineage>
        <taxon>Eukaryota</taxon>
        <taxon>Viridiplantae</taxon>
        <taxon>Streptophyta</taxon>
        <taxon>Embryophyta</taxon>
        <taxon>Tracheophyta</taxon>
        <taxon>Spermatophyta</taxon>
        <taxon>Magnoliopsida</taxon>
        <taxon>Ranunculales</taxon>
        <taxon>Papaveraceae</taxon>
        <taxon>Papaveroideae</taxon>
        <taxon>Papaver</taxon>
    </lineage>
</organism>
<protein>
    <submittedName>
        <fullName evidence="2">Uncharacterized protein</fullName>
    </submittedName>
</protein>
<name>A0AAD4XNM8_9MAGN</name>
<feature type="non-terminal residue" evidence="2">
    <location>
        <position position="188"/>
    </location>
</feature>
<feature type="region of interest" description="Disordered" evidence="1">
    <location>
        <begin position="1"/>
        <end position="26"/>
    </location>
</feature>
<feature type="region of interest" description="Disordered" evidence="1">
    <location>
        <begin position="145"/>
        <end position="171"/>
    </location>
</feature>
<sequence>MWAPHLVGESEWDPPTPPPGAAKPSVRLDPLLDDLKEFTFRPYDDCESVENSHRFASLFPEDYVDTQLEVPSYDACNLVAAVILGYLPGYYKGEFYAEAYNLNRVALQDGFDQDIMVVLPTDPPELHHLGRFKLPQDVMRLHNLGFSAKGKRSDDPTPRSKTRSKQPMASMIQETVRSLCDSLPQEAQ</sequence>
<accession>A0AAD4XNM8</accession>
<dbReference type="AlphaFoldDB" id="A0AAD4XNM8"/>
<reference evidence="2" key="1">
    <citation type="submission" date="2022-04" db="EMBL/GenBank/DDBJ databases">
        <title>A functionally conserved STORR gene fusion in Papaver species that diverged 16.8 million years ago.</title>
        <authorList>
            <person name="Catania T."/>
        </authorList>
    </citation>
    <scope>NUCLEOTIDE SEQUENCE</scope>
    <source>
        <strain evidence="2">S-188037</strain>
    </source>
</reference>
<keyword evidence="3" id="KW-1185">Reference proteome</keyword>
<evidence type="ECO:0000313" key="3">
    <source>
        <dbReference type="Proteomes" id="UP001202328"/>
    </source>
</evidence>